<dbReference type="Proteomes" id="UP000549343">
    <property type="component" value="Unassembled WGS sequence"/>
</dbReference>
<evidence type="ECO:0000259" key="1">
    <source>
        <dbReference type="PROSITE" id="PS50878"/>
    </source>
</evidence>
<dbReference type="CDD" id="cd01651">
    <property type="entry name" value="RT_G2_intron"/>
    <property type="match status" value="1"/>
</dbReference>
<evidence type="ECO:0000313" key="4">
    <source>
        <dbReference type="Proteomes" id="UP000549343"/>
    </source>
</evidence>
<organism evidence="3 4">
    <name type="scientific">Actinomadura livida</name>
    <dbReference type="NCBI Taxonomy" id="79909"/>
    <lineage>
        <taxon>Bacteria</taxon>
        <taxon>Bacillati</taxon>
        <taxon>Actinomycetota</taxon>
        <taxon>Actinomycetes</taxon>
        <taxon>Streptosporangiales</taxon>
        <taxon>Thermomonosporaceae</taxon>
        <taxon>Actinomadura</taxon>
    </lineage>
</organism>
<dbReference type="GO" id="GO:0003964">
    <property type="term" value="F:RNA-directed DNA polymerase activity"/>
    <property type="evidence" value="ECO:0007669"/>
    <property type="project" value="UniProtKB-KW"/>
</dbReference>
<dbReference type="InterPro" id="IPR051083">
    <property type="entry name" value="GrpII_Intron_Splice-Mob/Def"/>
</dbReference>
<dbReference type="NCBIfam" id="TIGR04416">
    <property type="entry name" value="group_II_RT_mat"/>
    <property type="match status" value="1"/>
</dbReference>
<proteinExistence type="predicted"/>
<dbReference type="PANTHER" id="PTHR34047">
    <property type="entry name" value="NUCLEAR INTRON MATURASE 1, MITOCHONDRIAL-RELATED"/>
    <property type="match status" value="1"/>
</dbReference>
<reference evidence="3 4" key="2">
    <citation type="submission" date="2020-08" db="EMBL/GenBank/DDBJ databases">
        <title>Sequencing the genomes of 1000 actinobacteria strains.</title>
        <authorList>
            <person name="Klenk H.-P."/>
        </authorList>
    </citation>
    <scope>NUCLEOTIDE SEQUENCE [LARGE SCALE GENOMIC DNA]</scope>
    <source>
        <strain evidence="3 4">DSM 44772</strain>
    </source>
</reference>
<name>A0A7W7I7R3_9ACTN</name>
<reference evidence="2 5" key="1">
    <citation type="journal article" date="2019" name="Int. J. Syst. Evol. Microbiol.">
        <title>The Global Catalogue of Microorganisms (GCM) 10K type strain sequencing project: providing services to taxonomists for standard genome sequencing and annotation.</title>
        <authorList>
            <consortium name="The Broad Institute Genomics Platform"/>
            <consortium name="The Broad Institute Genome Sequencing Center for Infectious Disease"/>
            <person name="Wu L."/>
            <person name="Ma J."/>
        </authorList>
    </citation>
    <scope>NUCLEOTIDE SEQUENCE [LARGE SCALE GENOMIC DNA]</scope>
    <source>
        <strain evidence="2 5">JCM 10667</strain>
    </source>
</reference>
<sequence length="393" mass="45248">MSVFLHEIRSELKAGVYRPMPVRERMIPKPGTSRRRRLGIPTVKDRVVQAALKLVLEPIFEADFRSCSYGFRPCRRAQDAIAEVHLFGSHTYEWVLDADIEACFDNISHSALMDRVRRRVGDKRILRLVKAFLKSGILTELGLEEETAAGTPQGGILSPLLANIALSVLDDALSEDWGTLMGTRSQRKYRRRLGKANWRLVRYADDFVVMVAGTQDDAEALRTRVAEVLAPMGLRLSEAKTQVVHLDDGFDFLGFRIQRRRRRGTRRYHVYTYPAKKSVAAVKAKIRAVTHNPGTPLGAVLSRVNAILAGWCNYFRHGVSKRVFSYLRAFSWRRVVYWLRKKHKGLTWKELRRRFCQDKWNVSWLGITLYDPAKMTVSRYRYRGEKIPTPWAA</sequence>
<comment type="caution">
    <text evidence="3">The sequence shown here is derived from an EMBL/GenBank/DDBJ whole genome shotgun (WGS) entry which is preliminary data.</text>
</comment>
<dbReference type="SUPFAM" id="SSF56672">
    <property type="entry name" value="DNA/RNA polymerases"/>
    <property type="match status" value="1"/>
</dbReference>
<dbReference type="PANTHER" id="PTHR34047:SF8">
    <property type="entry name" value="PROTEIN YKFC"/>
    <property type="match status" value="1"/>
</dbReference>
<protein>
    <submittedName>
        <fullName evidence="2">Group II intron reverse transcriptase/maturase</fullName>
    </submittedName>
    <submittedName>
        <fullName evidence="3">RNA-directed DNA polymerase</fullName>
        <ecNumber evidence="3">2.7.7.49</ecNumber>
    </submittedName>
</protein>
<dbReference type="Proteomes" id="UP001501427">
    <property type="component" value="Unassembled WGS sequence"/>
</dbReference>
<dbReference type="Pfam" id="PF00078">
    <property type="entry name" value="RVT_1"/>
    <property type="match status" value="1"/>
</dbReference>
<keyword evidence="5" id="KW-1185">Reference proteome</keyword>
<dbReference type="InterPro" id="IPR043502">
    <property type="entry name" value="DNA/RNA_pol_sf"/>
</dbReference>
<reference evidence="2" key="3">
    <citation type="submission" date="2023-12" db="EMBL/GenBank/DDBJ databases">
        <authorList>
            <person name="Sun Q."/>
            <person name="Inoue M."/>
        </authorList>
    </citation>
    <scope>NUCLEOTIDE SEQUENCE</scope>
    <source>
        <strain evidence="2">JCM 10667</strain>
    </source>
</reference>
<keyword evidence="3" id="KW-0548">Nucleotidyltransferase</keyword>
<dbReference type="InterPro" id="IPR000477">
    <property type="entry name" value="RT_dom"/>
</dbReference>
<dbReference type="EC" id="2.7.7.49" evidence="3"/>
<accession>A0A7W7I7R3</accession>
<evidence type="ECO:0000313" key="3">
    <source>
        <dbReference type="EMBL" id="MBB4772082.1"/>
    </source>
</evidence>
<dbReference type="InterPro" id="IPR030931">
    <property type="entry name" value="Group_II_RT_mat"/>
</dbReference>
<keyword evidence="3" id="KW-0808">Transferase</keyword>
<gene>
    <name evidence="2" type="primary">ltrA</name>
    <name evidence="3" type="ORF">F4557_000500</name>
    <name evidence="2" type="ORF">GCM10009546_51270</name>
</gene>
<dbReference type="PROSITE" id="PS50878">
    <property type="entry name" value="RT_POL"/>
    <property type="match status" value="1"/>
</dbReference>
<feature type="domain" description="Reverse transcriptase" evidence="1">
    <location>
        <begin position="8"/>
        <end position="257"/>
    </location>
</feature>
<dbReference type="AlphaFoldDB" id="A0A7W7I7R3"/>
<dbReference type="Pfam" id="PF08388">
    <property type="entry name" value="GIIM"/>
    <property type="match status" value="1"/>
</dbReference>
<evidence type="ECO:0000313" key="5">
    <source>
        <dbReference type="Proteomes" id="UP001501427"/>
    </source>
</evidence>
<dbReference type="EMBL" id="JACHMV010000001">
    <property type="protein sequence ID" value="MBB4772082.1"/>
    <property type="molecule type" value="Genomic_DNA"/>
</dbReference>
<keyword evidence="3" id="KW-0695">RNA-directed DNA polymerase</keyword>
<evidence type="ECO:0000313" key="2">
    <source>
        <dbReference type="EMBL" id="GAA0582655.1"/>
    </source>
</evidence>
<dbReference type="InterPro" id="IPR013597">
    <property type="entry name" value="Mat_intron_G2"/>
</dbReference>
<dbReference type="EMBL" id="BAAAHD010000056">
    <property type="protein sequence ID" value="GAA0582655.1"/>
    <property type="molecule type" value="Genomic_DNA"/>
</dbReference>